<feature type="transmembrane region" description="Helical" evidence="1">
    <location>
        <begin position="57"/>
        <end position="78"/>
    </location>
</feature>
<protein>
    <submittedName>
        <fullName evidence="2">Uncharacterized protein</fullName>
    </submittedName>
</protein>
<organism evidence="2 3">
    <name type="scientific">Virgisporangium aurantiacum</name>
    <dbReference type="NCBI Taxonomy" id="175570"/>
    <lineage>
        <taxon>Bacteria</taxon>
        <taxon>Bacillati</taxon>
        <taxon>Actinomycetota</taxon>
        <taxon>Actinomycetes</taxon>
        <taxon>Micromonosporales</taxon>
        <taxon>Micromonosporaceae</taxon>
        <taxon>Virgisporangium</taxon>
    </lineage>
</organism>
<dbReference type="AlphaFoldDB" id="A0A8J3ZKS4"/>
<proteinExistence type="predicted"/>
<keyword evidence="1" id="KW-0472">Membrane</keyword>
<gene>
    <name evidence="2" type="ORF">Vau01_107760</name>
</gene>
<reference evidence="2" key="1">
    <citation type="submission" date="2021-01" db="EMBL/GenBank/DDBJ databases">
        <title>Whole genome shotgun sequence of Virgisporangium aurantiacum NBRC 16421.</title>
        <authorList>
            <person name="Komaki H."/>
            <person name="Tamura T."/>
        </authorList>
    </citation>
    <scope>NUCLEOTIDE SEQUENCE</scope>
    <source>
        <strain evidence="2">NBRC 16421</strain>
    </source>
</reference>
<dbReference type="Proteomes" id="UP000612585">
    <property type="component" value="Unassembled WGS sequence"/>
</dbReference>
<keyword evidence="1" id="KW-1133">Transmembrane helix</keyword>
<keyword evidence="3" id="KW-1185">Reference proteome</keyword>
<dbReference type="EMBL" id="BOPG01000090">
    <property type="protein sequence ID" value="GIJ63260.1"/>
    <property type="molecule type" value="Genomic_DNA"/>
</dbReference>
<accession>A0A8J3ZKS4</accession>
<sequence>MTLRFTGTGYRALPQPKRLEIWGDRLLGDATTGISLIVLIVFGGLAAYLWQEDAKPVSVLLLVICVPCLLVLLARAAIESVGWLFLAAAVVGAVLFAPLLLFPGARRWATQWWKKKPAESHLDKRIRVTDLEPVSVERNGRAVTVTVLIDGARIRYTARDGDALEREFRAMLSRPATGVGP</sequence>
<keyword evidence="1" id="KW-0812">Transmembrane</keyword>
<feature type="transmembrane region" description="Helical" evidence="1">
    <location>
        <begin position="84"/>
        <end position="105"/>
    </location>
</feature>
<name>A0A8J3ZKS4_9ACTN</name>
<comment type="caution">
    <text evidence="2">The sequence shown here is derived from an EMBL/GenBank/DDBJ whole genome shotgun (WGS) entry which is preliminary data.</text>
</comment>
<evidence type="ECO:0000313" key="3">
    <source>
        <dbReference type="Proteomes" id="UP000612585"/>
    </source>
</evidence>
<evidence type="ECO:0000313" key="2">
    <source>
        <dbReference type="EMBL" id="GIJ63260.1"/>
    </source>
</evidence>
<feature type="transmembrane region" description="Helical" evidence="1">
    <location>
        <begin position="30"/>
        <end position="50"/>
    </location>
</feature>
<evidence type="ECO:0000256" key="1">
    <source>
        <dbReference type="SAM" id="Phobius"/>
    </source>
</evidence>